<protein>
    <submittedName>
        <fullName evidence="2">Uncharacterized protein</fullName>
    </submittedName>
</protein>
<keyword evidence="3" id="KW-1185">Reference proteome</keyword>
<evidence type="ECO:0000313" key="3">
    <source>
        <dbReference type="Proteomes" id="UP000515917"/>
    </source>
</evidence>
<sequence length="187" mass="21751">MRGFLIKLGLIFGVVIIWFWPNIQGHYRFKQYCSQEGGIRIYGEILPDQGWLAAGNSPEDYKEPFSFKRVAFVRYQDTSGAFFDVYAKPNVWPKDPDYILRPADKSKIVMYILKYKSVRNLPGELRLNKWSYEIFSVNEDKLLAVSTNFRYEQFEQDKTFLAAPSGVMCEENGGVGKFIRTVFPLEK</sequence>
<dbReference type="KEGG" id="ifl:C1H71_17345"/>
<keyword evidence="1" id="KW-0472">Membrane</keyword>
<dbReference type="RefSeq" id="WP_130107635.1">
    <property type="nucleotide sequence ID" value="NZ_CP025781.1"/>
</dbReference>
<evidence type="ECO:0000256" key="1">
    <source>
        <dbReference type="SAM" id="Phobius"/>
    </source>
</evidence>
<dbReference type="Proteomes" id="UP000515917">
    <property type="component" value="Chromosome"/>
</dbReference>
<keyword evidence="1" id="KW-1133">Transmembrane helix</keyword>
<feature type="transmembrane region" description="Helical" evidence="1">
    <location>
        <begin position="6"/>
        <end position="23"/>
    </location>
</feature>
<proteinExistence type="predicted"/>
<gene>
    <name evidence="2" type="ORF">C1H71_17345</name>
</gene>
<accession>A0A7G3GDA3</accession>
<name>A0A7G3GDA3_9NEIS</name>
<dbReference type="EMBL" id="CP025781">
    <property type="protein sequence ID" value="QBC45124.1"/>
    <property type="molecule type" value="Genomic_DNA"/>
</dbReference>
<organism evidence="2 3">
    <name type="scientific">Iodobacter fluviatilis</name>
    <dbReference type="NCBI Taxonomy" id="537"/>
    <lineage>
        <taxon>Bacteria</taxon>
        <taxon>Pseudomonadati</taxon>
        <taxon>Pseudomonadota</taxon>
        <taxon>Betaproteobacteria</taxon>
        <taxon>Neisseriales</taxon>
        <taxon>Chitinibacteraceae</taxon>
        <taxon>Iodobacter</taxon>
    </lineage>
</organism>
<evidence type="ECO:0000313" key="2">
    <source>
        <dbReference type="EMBL" id="QBC45124.1"/>
    </source>
</evidence>
<dbReference type="AlphaFoldDB" id="A0A7G3GDA3"/>
<reference evidence="2 3" key="1">
    <citation type="submission" date="2018-01" db="EMBL/GenBank/DDBJ databases">
        <title>Genome sequence of Iodobacter sp. strain PCH194 isolated from Indian Trans-Himalaya.</title>
        <authorList>
            <person name="Kumar V."/>
            <person name="Thakur V."/>
            <person name="Kumar S."/>
            <person name="Singh D."/>
        </authorList>
    </citation>
    <scope>NUCLEOTIDE SEQUENCE [LARGE SCALE GENOMIC DNA]</scope>
    <source>
        <strain evidence="2 3">PCH194</strain>
    </source>
</reference>
<keyword evidence="1" id="KW-0812">Transmembrane</keyword>